<evidence type="ECO:0000256" key="1">
    <source>
        <dbReference type="SAM" id="Coils"/>
    </source>
</evidence>
<gene>
    <name evidence="3" type="ORF">LTR16_004257</name>
</gene>
<reference evidence="3 4" key="1">
    <citation type="submission" date="2023-08" db="EMBL/GenBank/DDBJ databases">
        <title>Black Yeasts Isolated from many extreme environments.</title>
        <authorList>
            <person name="Coleine C."/>
            <person name="Stajich J.E."/>
            <person name="Selbmann L."/>
        </authorList>
    </citation>
    <scope>NUCLEOTIDE SEQUENCE [LARGE SCALE GENOMIC DNA]</scope>
    <source>
        <strain evidence="3 4">CCFEE 536</strain>
    </source>
</reference>
<evidence type="ECO:0000256" key="2">
    <source>
        <dbReference type="SAM" id="MobiDB-lite"/>
    </source>
</evidence>
<dbReference type="EMBL" id="JAVRRA010000543">
    <property type="protein sequence ID" value="KAK5286182.1"/>
    <property type="molecule type" value="Genomic_DNA"/>
</dbReference>
<evidence type="ECO:0000313" key="4">
    <source>
        <dbReference type="Proteomes" id="UP001357485"/>
    </source>
</evidence>
<sequence>MFDSRRPASPSEVKLRRQQSNGSPEDLPKSAGSSNSNYISQKSSTKQGMGGRQTSANAVEVVAGQEAERPQKSKSDQPTVSTDQKDQQSKVDRPTPSSEEEPLSAKTPVVTGAWVDTPRPNIARSSSDPTSPAIVRDFGLDWRSGSHQQTTNQPRASGDQDSNQRATNSRSPQPSSALAAVVEEAKTRQRGNSGASADDALGESTINSLEDIINPALDDPSYTLKLGDLKDQEPSQDGAVCSRRPSTQAERDRRQELLALDNMNARLRAARTSIRDASRGMKRVEREVDAADEAHDTDIDSYNVSSVAPCKRCGCTGGAFRHGQGSVFGALWTEFRSLFYTWDNTNPGYGILNKVGLGRLRFT</sequence>
<feature type="non-terminal residue" evidence="3">
    <location>
        <position position="363"/>
    </location>
</feature>
<feature type="compositionally biased region" description="Polar residues" evidence="2">
    <location>
        <begin position="145"/>
        <end position="176"/>
    </location>
</feature>
<feature type="region of interest" description="Disordered" evidence="2">
    <location>
        <begin position="1"/>
        <end position="201"/>
    </location>
</feature>
<feature type="compositionally biased region" description="Low complexity" evidence="2">
    <location>
        <begin position="33"/>
        <end position="44"/>
    </location>
</feature>
<name>A0ABR0M6K8_9PEZI</name>
<keyword evidence="4" id="KW-1185">Reference proteome</keyword>
<keyword evidence="1" id="KW-0175">Coiled coil</keyword>
<evidence type="ECO:0000313" key="3">
    <source>
        <dbReference type="EMBL" id="KAK5286182.1"/>
    </source>
</evidence>
<feature type="coiled-coil region" evidence="1">
    <location>
        <begin position="267"/>
        <end position="294"/>
    </location>
</feature>
<comment type="caution">
    <text evidence="3">The sequence shown here is derived from an EMBL/GenBank/DDBJ whole genome shotgun (WGS) entry which is preliminary data.</text>
</comment>
<accession>A0ABR0M6K8</accession>
<evidence type="ECO:0008006" key="5">
    <source>
        <dbReference type="Google" id="ProtNLM"/>
    </source>
</evidence>
<dbReference type="Proteomes" id="UP001357485">
    <property type="component" value="Unassembled WGS sequence"/>
</dbReference>
<feature type="compositionally biased region" description="Basic and acidic residues" evidence="2">
    <location>
        <begin position="83"/>
        <end position="93"/>
    </location>
</feature>
<proteinExistence type="predicted"/>
<feature type="region of interest" description="Disordered" evidence="2">
    <location>
        <begin position="224"/>
        <end position="252"/>
    </location>
</feature>
<protein>
    <recommendedName>
        <fullName evidence="5">BZIP domain-containing protein</fullName>
    </recommendedName>
</protein>
<feature type="compositionally biased region" description="Basic and acidic residues" evidence="2">
    <location>
        <begin position="66"/>
        <end position="75"/>
    </location>
</feature>
<organism evidence="3 4">
    <name type="scientific">Cryomyces antarcticus</name>
    <dbReference type="NCBI Taxonomy" id="329879"/>
    <lineage>
        <taxon>Eukaryota</taxon>
        <taxon>Fungi</taxon>
        <taxon>Dikarya</taxon>
        <taxon>Ascomycota</taxon>
        <taxon>Pezizomycotina</taxon>
        <taxon>Dothideomycetes</taxon>
        <taxon>Dothideomycetes incertae sedis</taxon>
        <taxon>Cryomyces</taxon>
    </lineage>
</organism>